<dbReference type="GO" id="GO:0015926">
    <property type="term" value="F:glucosidase activity"/>
    <property type="evidence" value="ECO:0007669"/>
    <property type="project" value="TreeGrafter"/>
</dbReference>
<comment type="caution">
    <text evidence="11">The sequence shown here is derived from an EMBL/GenBank/DDBJ whole genome shotgun (WGS) entry which is preliminary data.</text>
</comment>
<feature type="transmembrane region" description="Helical" evidence="9">
    <location>
        <begin position="25"/>
        <end position="48"/>
    </location>
</feature>
<proteinExistence type="inferred from homology"/>
<evidence type="ECO:0000259" key="10">
    <source>
        <dbReference type="PROSITE" id="PS51762"/>
    </source>
</evidence>
<dbReference type="AlphaFoldDB" id="A0A2P6VQZ4"/>
<dbReference type="CDD" id="cd00229">
    <property type="entry name" value="SGNH_hydrolase"/>
    <property type="match status" value="1"/>
</dbReference>
<dbReference type="Proteomes" id="UP000239649">
    <property type="component" value="Unassembled WGS sequence"/>
</dbReference>
<keyword evidence="8" id="KW-0961">Cell wall biogenesis/degradation</keyword>
<dbReference type="SUPFAM" id="SSF52266">
    <property type="entry name" value="SGNH hydrolase"/>
    <property type="match status" value="1"/>
</dbReference>
<keyword evidence="3 9" id="KW-0812">Transmembrane</keyword>
<evidence type="ECO:0000256" key="5">
    <source>
        <dbReference type="ARBA" id="ARBA00022989"/>
    </source>
</evidence>
<evidence type="ECO:0000256" key="3">
    <source>
        <dbReference type="ARBA" id="ARBA00022692"/>
    </source>
</evidence>
<keyword evidence="5 9" id="KW-1133">Transmembrane helix</keyword>
<dbReference type="PANTHER" id="PTHR31361:SF1">
    <property type="entry name" value="BETA-GLUCAN SYNTHESIS-ASSOCIATED PROTEIN KRE6-RELATED"/>
    <property type="match status" value="1"/>
</dbReference>
<dbReference type="EMBL" id="LHPF02000001">
    <property type="protein sequence ID" value="PSC76523.1"/>
    <property type="molecule type" value="Genomic_DNA"/>
</dbReference>
<dbReference type="Pfam" id="PF03935">
    <property type="entry name" value="SKN1_KRE6_Sbg1"/>
    <property type="match status" value="1"/>
</dbReference>
<dbReference type="InterPro" id="IPR005629">
    <property type="entry name" value="Skn1/Kre6/Sbg1"/>
</dbReference>
<name>A0A2P6VQZ4_9CHLO</name>
<dbReference type="GO" id="GO:0006078">
    <property type="term" value="P:(1-&gt;6)-beta-D-glucan biosynthetic process"/>
    <property type="evidence" value="ECO:0007669"/>
    <property type="project" value="TreeGrafter"/>
</dbReference>
<dbReference type="InterPro" id="IPR036514">
    <property type="entry name" value="SGNH_hydro_sf"/>
</dbReference>
<keyword evidence="6 9" id="KW-0472">Membrane</keyword>
<dbReference type="InterPro" id="IPR000757">
    <property type="entry name" value="Beta-glucanase-like"/>
</dbReference>
<dbReference type="PANTHER" id="PTHR31361">
    <property type="entry name" value="BETA-GLUCAN SYNTHESIS-ASSOCIATED PROTEIN KRE6-RELATED"/>
    <property type="match status" value="1"/>
</dbReference>
<dbReference type="OrthoDB" id="544608at2759"/>
<dbReference type="SUPFAM" id="SSF49899">
    <property type="entry name" value="Concanavalin A-like lectins/glucanases"/>
    <property type="match status" value="1"/>
</dbReference>
<keyword evidence="7" id="KW-0325">Glycoprotein</keyword>
<dbReference type="InterPro" id="IPR013320">
    <property type="entry name" value="ConA-like_dom_sf"/>
</dbReference>
<feature type="domain" description="GH16" evidence="10">
    <location>
        <begin position="635"/>
        <end position="1011"/>
    </location>
</feature>
<evidence type="ECO:0000256" key="8">
    <source>
        <dbReference type="ARBA" id="ARBA00023316"/>
    </source>
</evidence>
<organism evidence="11 12">
    <name type="scientific">Micractinium conductrix</name>
    <dbReference type="NCBI Taxonomy" id="554055"/>
    <lineage>
        <taxon>Eukaryota</taxon>
        <taxon>Viridiplantae</taxon>
        <taxon>Chlorophyta</taxon>
        <taxon>core chlorophytes</taxon>
        <taxon>Trebouxiophyceae</taxon>
        <taxon>Chlorellales</taxon>
        <taxon>Chlorellaceae</taxon>
        <taxon>Chlorella clade</taxon>
        <taxon>Micractinium</taxon>
    </lineage>
</organism>
<evidence type="ECO:0000256" key="4">
    <source>
        <dbReference type="ARBA" id="ARBA00022968"/>
    </source>
</evidence>
<gene>
    <name evidence="11" type="primary">g269</name>
    <name evidence="11" type="ORF">C2E20_0269</name>
</gene>
<evidence type="ECO:0000256" key="9">
    <source>
        <dbReference type="SAM" id="Phobius"/>
    </source>
</evidence>
<dbReference type="GO" id="GO:0005886">
    <property type="term" value="C:plasma membrane"/>
    <property type="evidence" value="ECO:0007669"/>
    <property type="project" value="TreeGrafter"/>
</dbReference>
<dbReference type="Gene3D" id="2.60.120.200">
    <property type="match status" value="1"/>
</dbReference>
<comment type="similarity">
    <text evidence="2">Belongs to the SKN1/KRE6 family.</text>
</comment>
<evidence type="ECO:0000256" key="2">
    <source>
        <dbReference type="ARBA" id="ARBA00010962"/>
    </source>
</evidence>
<dbReference type="GO" id="GO:0071555">
    <property type="term" value="P:cell wall organization"/>
    <property type="evidence" value="ECO:0007669"/>
    <property type="project" value="UniProtKB-KW"/>
</dbReference>
<comment type="subcellular location">
    <subcellularLocation>
        <location evidence="1">Membrane</location>
        <topology evidence="1">Single-pass type II membrane protein</topology>
    </subcellularLocation>
</comment>
<evidence type="ECO:0000313" key="11">
    <source>
        <dbReference type="EMBL" id="PSC76523.1"/>
    </source>
</evidence>
<evidence type="ECO:0000256" key="1">
    <source>
        <dbReference type="ARBA" id="ARBA00004606"/>
    </source>
</evidence>
<dbReference type="GO" id="GO:0005789">
    <property type="term" value="C:endoplasmic reticulum membrane"/>
    <property type="evidence" value="ECO:0007669"/>
    <property type="project" value="TreeGrafter"/>
</dbReference>
<keyword evidence="4" id="KW-0735">Signal-anchor</keyword>
<accession>A0A2P6VQZ4</accession>
<protein>
    <submittedName>
        <fullName evidence="11">Beta-glucan synthesis-associated SKN1</fullName>
    </submittedName>
</protein>
<reference evidence="11 12" key="1">
    <citation type="journal article" date="2018" name="Plant J.">
        <title>Genome sequences of Chlorella sorokiniana UTEX 1602 and Micractinium conductrix SAG 241.80: implications to maltose excretion by a green alga.</title>
        <authorList>
            <person name="Arriola M.B."/>
            <person name="Velmurugan N."/>
            <person name="Zhang Y."/>
            <person name="Plunkett M.H."/>
            <person name="Hondzo H."/>
            <person name="Barney B.M."/>
        </authorList>
    </citation>
    <scope>NUCLEOTIDE SEQUENCE [LARGE SCALE GENOMIC DNA]</scope>
    <source>
        <strain evidence="11 12">SAG 241.80</strain>
    </source>
</reference>
<dbReference type="Gene3D" id="3.40.50.1110">
    <property type="entry name" value="SGNH hydrolase"/>
    <property type="match status" value="1"/>
</dbReference>
<sequence length="1089" mass="119234">MPPASPVHYTQATGRKPSQLLNSPLVWLTLGAVLGALFLSAGGASFGLRGSARLPWMSGQHGEPAPRPGRHAALVQQQQQLAAAKCPKALTFPELRDKQPWEALLTDEEVQRAEGYYGSGQRIRRVAKKLLKGEAIQVFTLGGSVTRGLGASKPEFNYANRFFSLINSTFPHSSHVFSNKGIGGTSSGIFTACAEAMVPPTADLVVVEFTYNEPEDDPFDSPTRRGFEELLRKLLKLENGPAVVLLHHYAWWFTYGDGVDRGLYYRMGEAQLSVFSNYYDMPSVSMRNVLWPLMAAGVEGFKPDKVNNEGQGHVSPLDIPIPGAQPGEEEDYYYHDRTHPSDRGHKMMAEALAGPLLRAAAQESAAAAGLWALRRRDDPRLRGLPPPMIPGNTESPTTLCAMQEAFQLLVTASKGFTWRPERPTAPTFVEQKWGWTGLAVGDWAELVLDTRADGKGVRAEKDGKKVKANIWLSYLRSYTHMGVARVECRSGCKCEDTRIDSTWADHVSLQQIHMFRVSQHKRCVVRVTVVDERGAAKSDGHKVSLTAVMVTQFPIRLSVYAQQFEDVAANAEMLPNCSLRRAVLVVIGVLLAAAALPPAAAQDCRARLLEVSPGSDASVEFVDVETPSEACTKRLDGFDATYQLVYSDEFNEPSGERQLGVKNNDARWTAEDMYYFPTNDSEVYKPEQLSVQGGAAVFTMQRTGDTSEVAPTQQPDGTVWQVARPYKSGFLSGWNKFCYTGGYVEAAVQLPGNDQASGFWPAFWVMGNLGRAGYMRSTGGMWPYSYNTCEGSGKQAWSGLDGQLITACAEDPPGVDRTAWGLHPGQGRGSPEFDVFEIANSAGGAEPAHASQTLQMAPLMPEGVNWWDGPASGGVQYPGSDTEPFWTHRNPWRGKLKRPGNEYQDSISAVSDLTADFFNGMRTWGVDWRPGEYLRWYIDGKLVYEVNQQALVAQTNGTGASVGPRLIPLEPMYLIFNLGMSENFGKIEYDRLPFPAQMKVDWVRVYQDPAQINVGCSPPGFPTAQFLACNRDRYLIRSEEQRLIKDPCISGVSLPSSSAARAARGRRAALPGAAGAAAAAAALVLALLL</sequence>
<keyword evidence="12" id="KW-1185">Reference proteome</keyword>
<evidence type="ECO:0000256" key="7">
    <source>
        <dbReference type="ARBA" id="ARBA00023180"/>
    </source>
</evidence>
<evidence type="ECO:0000256" key="6">
    <source>
        <dbReference type="ARBA" id="ARBA00023136"/>
    </source>
</evidence>
<evidence type="ECO:0000313" key="12">
    <source>
        <dbReference type="Proteomes" id="UP000239649"/>
    </source>
</evidence>
<dbReference type="STRING" id="554055.A0A2P6VQZ4"/>
<dbReference type="PROSITE" id="PS51762">
    <property type="entry name" value="GH16_2"/>
    <property type="match status" value="1"/>
</dbReference>